<comment type="similarity">
    <text evidence="2">Belongs to the BexD/CtrA/VexA family.</text>
</comment>
<keyword evidence="4" id="KW-1134">Transmembrane beta strand</keyword>
<keyword evidence="8" id="KW-0625">Polysaccharide transport</keyword>
<dbReference type="GO" id="GO:0015288">
    <property type="term" value="F:porin activity"/>
    <property type="evidence" value="ECO:0007669"/>
    <property type="project" value="UniProtKB-KW"/>
</dbReference>
<reference evidence="17" key="1">
    <citation type="submission" date="2019-08" db="EMBL/GenBank/DDBJ databases">
        <authorList>
            <person name="Kucharzyk K."/>
            <person name="Murdoch R.W."/>
            <person name="Higgins S."/>
            <person name="Loffler F."/>
        </authorList>
    </citation>
    <scope>NUCLEOTIDE SEQUENCE</scope>
</reference>
<evidence type="ECO:0000256" key="5">
    <source>
        <dbReference type="ARBA" id="ARBA00022597"/>
    </source>
</evidence>
<name>A0A644ZBR3_9ZZZZ</name>
<dbReference type="PANTHER" id="PTHR33619">
    <property type="entry name" value="POLYSACCHARIDE EXPORT PROTEIN GFCE-RELATED"/>
    <property type="match status" value="1"/>
</dbReference>
<dbReference type="Pfam" id="PF02563">
    <property type="entry name" value="Poly_export"/>
    <property type="match status" value="1"/>
</dbReference>
<keyword evidence="3" id="KW-0813">Transport</keyword>
<dbReference type="InterPro" id="IPR003715">
    <property type="entry name" value="Poly_export_N"/>
</dbReference>
<evidence type="ECO:0000256" key="2">
    <source>
        <dbReference type="ARBA" id="ARBA00009450"/>
    </source>
</evidence>
<keyword evidence="7" id="KW-0732">Signal</keyword>
<evidence type="ECO:0000256" key="12">
    <source>
        <dbReference type="ARBA" id="ARBA00023139"/>
    </source>
</evidence>
<proteinExistence type="inferred from homology"/>
<evidence type="ECO:0000256" key="3">
    <source>
        <dbReference type="ARBA" id="ARBA00022448"/>
    </source>
</evidence>
<sequence>MKKEVIILLLTSIFMLSSLAFAGEYIMCPGDQLDIVVIGNEDINAGSPSGSKYMVRPDGKLSYPLVGEIDTTGLNVSQFTRILQEKLAEYLVKPQVTVNITQLGTTRVYVLGEVKKPGLYELVKAHNVLDAIGIAEGYTKDAAKKKVFLIHKEHKGEPIKINLNDLLKKGDTSQNYSLAEGDLLYLTSNGRIDFARDILPIISVAYMVNDIQDN</sequence>
<comment type="caution">
    <text evidence="17">The sequence shown here is derived from an EMBL/GenBank/DDBJ whole genome shotgun (WGS) entry which is preliminary data.</text>
</comment>
<keyword evidence="5" id="KW-0762">Sugar transport</keyword>
<keyword evidence="13" id="KW-0998">Cell outer membrane</keyword>
<keyword evidence="6" id="KW-0812">Transmembrane</keyword>
<feature type="domain" description="SLBB" evidence="16">
    <location>
        <begin position="107"/>
        <end position="185"/>
    </location>
</feature>
<protein>
    <submittedName>
        <fullName evidence="17">Uncharacterized protein</fullName>
    </submittedName>
</protein>
<dbReference type="Gene3D" id="3.10.560.10">
    <property type="entry name" value="Outer membrane lipoprotein wza domain like"/>
    <property type="match status" value="1"/>
</dbReference>
<keyword evidence="12" id="KW-0564">Palmitate</keyword>
<dbReference type="InterPro" id="IPR049712">
    <property type="entry name" value="Poly_export"/>
</dbReference>
<evidence type="ECO:0000313" key="17">
    <source>
        <dbReference type="EMBL" id="MPM38316.1"/>
    </source>
</evidence>
<feature type="domain" description="Polysaccharide export protein N-terminal" evidence="15">
    <location>
        <begin position="23"/>
        <end position="101"/>
    </location>
</feature>
<dbReference type="InterPro" id="IPR054765">
    <property type="entry name" value="SLBB_dom"/>
</dbReference>
<gene>
    <name evidence="17" type="ORF">SDC9_84945</name>
</gene>
<evidence type="ECO:0000256" key="8">
    <source>
        <dbReference type="ARBA" id="ARBA00023047"/>
    </source>
</evidence>
<evidence type="ECO:0000259" key="16">
    <source>
        <dbReference type="Pfam" id="PF22461"/>
    </source>
</evidence>
<dbReference type="Pfam" id="PF22461">
    <property type="entry name" value="SLBB_2"/>
    <property type="match status" value="1"/>
</dbReference>
<evidence type="ECO:0000256" key="7">
    <source>
        <dbReference type="ARBA" id="ARBA00022729"/>
    </source>
</evidence>
<keyword evidence="11" id="KW-0472">Membrane</keyword>
<evidence type="ECO:0000256" key="10">
    <source>
        <dbReference type="ARBA" id="ARBA00023114"/>
    </source>
</evidence>
<dbReference type="GO" id="GO:0009279">
    <property type="term" value="C:cell outer membrane"/>
    <property type="evidence" value="ECO:0007669"/>
    <property type="project" value="UniProtKB-SubCell"/>
</dbReference>
<accession>A0A644ZBR3</accession>
<dbReference type="EMBL" id="VSSQ01008243">
    <property type="protein sequence ID" value="MPM38316.1"/>
    <property type="molecule type" value="Genomic_DNA"/>
</dbReference>
<keyword evidence="9" id="KW-0406">Ion transport</keyword>
<evidence type="ECO:0000256" key="11">
    <source>
        <dbReference type="ARBA" id="ARBA00023136"/>
    </source>
</evidence>
<dbReference type="AlphaFoldDB" id="A0A644ZBR3"/>
<evidence type="ECO:0000256" key="6">
    <source>
        <dbReference type="ARBA" id="ARBA00022692"/>
    </source>
</evidence>
<dbReference type="GO" id="GO:0046930">
    <property type="term" value="C:pore complex"/>
    <property type="evidence" value="ECO:0007669"/>
    <property type="project" value="UniProtKB-KW"/>
</dbReference>
<evidence type="ECO:0000259" key="15">
    <source>
        <dbReference type="Pfam" id="PF02563"/>
    </source>
</evidence>
<organism evidence="17">
    <name type="scientific">bioreactor metagenome</name>
    <dbReference type="NCBI Taxonomy" id="1076179"/>
    <lineage>
        <taxon>unclassified sequences</taxon>
        <taxon>metagenomes</taxon>
        <taxon>ecological metagenomes</taxon>
    </lineage>
</organism>
<evidence type="ECO:0000256" key="1">
    <source>
        <dbReference type="ARBA" id="ARBA00004571"/>
    </source>
</evidence>
<keyword evidence="10" id="KW-0626">Porin</keyword>
<evidence type="ECO:0000256" key="9">
    <source>
        <dbReference type="ARBA" id="ARBA00023065"/>
    </source>
</evidence>
<dbReference type="GO" id="GO:0015159">
    <property type="term" value="F:polysaccharide transmembrane transporter activity"/>
    <property type="evidence" value="ECO:0007669"/>
    <property type="project" value="InterPro"/>
</dbReference>
<evidence type="ECO:0000256" key="13">
    <source>
        <dbReference type="ARBA" id="ARBA00023237"/>
    </source>
</evidence>
<evidence type="ECO:0000256" key="4">
    <source>
        <dbReference type="ARBA" id="ARBA00022452"/>
    </source>
</evidence>
<comment type="subcellular location">
    <subcellularLocation>
        <location evidence="1">Cell outer membrane</location>
        <topology evidence="1">Multi-pass membrane protein</topology>
    </subcellularLocation>
</comment>
<dbReference type="GO" id="GO:0006811">
    <property type="term" value="P:monoatomic ion transport"/>
    <property type="evidence" value="ECO:0007669"/>
    <property type="project" value="UniProtKB-KW"/>
</dbReference>
<dbReference type="PANTHER" id="PTHR33619:SF3">
    <property type="entry name" value="POLYSACCHARIDE EXPORT PROTEIN GFCE-RELATED"/>
    <property type="match status" value="1"/>
</dbReference>
<keyword evidence="14" id="KW-0449">Lipoprotein</keyword>
<evidence type="ECO:0000256" key="14">
    <source>
        <dbReference type="ARBA" id="ARBA00023288"/>
    </source>
</evidence>